<dbReference type="Proteomes" id="UP000254834">
    <property type="component" value="Chromosome"/>
</dbReference>
<dbReference type="AlphaFoldDB" id="A0A345ZCU7"/>
<dbReference type="PROSITE" id="PS50297">
    <property type="entry name" value="ANK_REP_REGION"/>
    <property type="match status" value="1"/>
</dbReference>
<dbReference type="GO" id="GO:0000976">
    <property type="term" value="F:transcription cis-regulatory region binding"/>
    <property type="evidence" value="ECO:0007669"/>
    <property type="project" value="TreeGrafter"/>
</dbReference>
<dbReference type="PANTHER" id="PTHR24193">
    <property type="entry name" value="ANKYRIN REPEAT PROTEIN"/>
    <property type="match status" value="1"/>
</dbReference>
<keyword evidence="2 3" id="KW-0040">ANK repeat</keyword>
<evidence type="ECO:0000313" key="4">
    <source>
        <dbReference type="EMBL" id="AXK61114.1"/>
    </source>
</evidence>
<accession>A0A345ZCU7</accession>
<keyword evidence="1" id="KW-0677">Repeat</keyword>
<gene>
    <name evidence="4" type="ORF">C0J27_05275</name>
</gene>
<dbReference type="GO" id="GO:0045944">
    <property type="term" value="P:positive regulation of transcription by RNA polymerase II"/>
    <property type="evidence" value="ECO:0007669"/>
    <property type="project" value="TreeGrafter"/>
</dbReference>
<dbReference type="KEGG" id="cdes:C0J27_05275"/>
<dbReference type="InterPro" id="IPR036770">
    <property type="entry name" value="Ankyrin_rpt-contain_sf"/>
</dbReference>
<dbReference type="SMART" id="SM00248">
    <property type="entry name" value="ANK"/>
    <property type="match status" value="3"/>
</dbReference>
<protein>
    <submittedName>
        <fullName evidence="4">Uncharacterized protein</fullName>
    </submittedName>
</protein>
<evidence type="ECO:0000256" key="1">
    <source>
        <dbReference type="ARBA" id="ARBA00022737"/>
    </source>
</evidence>
<name>A0A345ZCU7_9BACT</name>
<dbReference type="PANTHER" id="PTHR24193:SF121">
    <property type="entry name" value="ADA2A-CONTAINING COMPLEX COMPONENT 3, ISOFORM D"/>
    <property type="match status" value="1"/>
</dbReference>
<organism evidence="4 5">
    <name type="scientific">Candidatus Chromulinivorax destructor</name>
    <dbReference type="NCBI Taxonomy" id="2066483"/>
    <lineage>
        <taxon>Bacteria</taxon>
        <taxon>Candidatus Babelota</taxon>
        <taxon>Candidatus Babeliae</taxon>
        <taxon>Candidatus Babeliales</taxon>
        <taxon>Candidatus Chromulinivoraceae</taxon>
        <taxon>Candidatus Chromulinivorax</taxon>
    </lineage>
</organism>
<evidence type="ECO:0000313" key="5">
    <source>
        <dbReference type="Proteomes" id="UP000254834"/>
    </source>
</evidence>
<sequence>MTKYFLLYALVVNISTIFASEVQLPLLQKENRISMKAADFPIIQEGFELCGRYNLQEFLDQKVEEFIANNVSHDEDEEDTYVFDTIISAQDLIVSILSKDAACLQKFCTILDEILENDLDLNSNPGFFACKKVSYDSDIVDYDSVRFMGKLYQYRTLSSRFSYLYHYTRFEKFSNHATDQFFQYCIQASFMNPVVTHYVRTYKDKNNRGFLEKTIMKNNSQIMQFLIDKGVDVENTKFHPHGWTQSTVFTPFAFAMECSADKIIPILAAAQEHDQVQGTLWNFVELNNSVMMQTLIDAGADVNAVNQKGETPLHYAAKNQYNTLIPLLIAAGADLHAKNKDGKIAWDVAAEKNKDPLNLQHTRDLLKPVAALIHKK</sequence>
<evidence type="ECO:0000256" key="2">
    <source>
        <dbReference type="ARBA" id="ARBA00023043"/>
    </source>
</evidence>
<dbReference type="PROSITE" id="PS50088">
    <property type="entry name" value="ANK_REPEAT"/>
    <property type="match status" value="1"/>
</dbReference>
<dbReference type="InterPro" id="IPR050663">
    <property type="entry name" value="Ankyrin-SOCS_Box"/>
</dbReference>
<keyword evidence="5" id="KW-1185">Reference proteome</keyword>
<feature type="repeat" description="ANK" evidence="3">
    <location>
        <begin position="308"/>
        <end position="340"/>
    </location>
</feature>
<reference evidence="4 5" key="1">
    <citation type="submission" date="2017-12" db="EMBL/GenBank/DDBJ databases">
        <title>Chromulinavorax destructans is a abundant pathogen of dominant heterotrophic picoflagllates.</title>
        <authorList>
            <person name="Deeg C.M."/>
            <person name="Zimmer M."/>
            <person name="Suttle C.A."/>
        </authorList>
    </citation>
    <scope>NUCLEOTIDE SEQUENCE [LARGE SCALE GENOMIC DNA]</scope>
    <source>
        <strain evidence="4 5">SeV1</strain>
    </source>
</reference>
<proteinExistence type="predicted"/>
<dbReference type="Gene3D" id="1.25.40.20">
    <property type="entry name" value="Ankyrin repeat-containing domain"/>
    <property type="match status" value="1"/>
</dbReference>
<dbReference type="RefSeq" id="WP_115586129.1">
    <property type="nucleotide sequence ID" value="NZ_CP025544.1"/>
</dbReference>
<dbReference type="InterPro" id="IPR002110">
    <property type="entry name" value="Ankyrin_rpt"/>
</dbReference>
<dbReference type="OrthoDB" id="5657095at2"/>
<evidence type="ECO:0000256" key="3">
    <source>
        <dbReference type="PROSITE-ProRule" id="PRU00023"/>
    </source>
</evidence>
<dbReference type="Pfam" id="PF13857">
    <property type="entry name" value="Ank_5"/>
    <property type="match status" value="1"/>
</dbReference>
<dbReference type="EMBL" id="CP025544">
    <property type="protein sequence ID" value="AXK61114.1"/>
    <property type="molecule type" value="Genomic_DNA"/>
</dbReference>
<dbReference type="SUPFAM" id="SSF48403">
    <property type="entry name" value="Ankyrin repeat"/>
    <property type="match status" value="1"/>
</dbReference>